<evidence type="ECO:0000256" key="11">
    <source>
        <dbReference type="ARBA" id="ARBA00023224"/>
    </source>
</evidence>
<dbReference type="eggNOG" id="KOG1056">
    <property type="taxonomic scope" value="Eukaryota"/>
</dbReference>
<dbReference type="PANTHER" id="PTHR24061:SF0">
    <property type="entry name" value="C-FAMILY ODORANT RECEPTOR OLFCT1"/>
    <property type="match status" value="1"/>
</dbReference>
<evidence type="ECO:0000313" key="14">
    <source>
        <dbReference type="Ensembl" id="ENSLACP00000000991.1"/>
    </source>
</evidence>
<organism evidence="14 15">
    <name type="scientific">Latimeria chalumnae</name>
    <name type="common">Coelacanth</name>
    <dbReference type="NCBI Taxonomy" id="7897"/>
    <lineage>
        <taxon>Eukaryota</taxon>
        <taxon>Metazoa</taxon>
        <taxon>Chordata</taxon>
        <taxon>Craniata</taxon>
        <taxon>Vertebrata</taxon>
        <taxon>Euteleostomi</taxon>
        <taxon>Coelacanthiformes</taxon>
        <taxon>Coelacanthidae</taxon>
        <taxon>Latimeria</taxon>
    </lineage>
</organism>
<dbReference type="InterPro" id="IPR011500">
    <property type="entry name" value="GPCR_3_9-Cys_dom"/>
</dbReference>
<dbReference type="InParanoid" id="H2ZUC0"/>
<feature type="domain" description="G-protein coupled receptors family 3 profile" evidence="13">
    <location>
        <begin position="532"/>
        <end position="790"/>
    </location>
</feature>
<proteinExistence type="inferred from homology"/>
<evidence type="ECO:0000256" key="3">
    <source>
        <dbReference type="ARBA" id="ARBA00022475"/>
    </source>
</evidence>
<feature type="transmembrane region" description="Helical" evidence="12">
    <location>
        <begin position="691"/>
        <end position="714"/>
    </location>
</feature>
<dbReference type="PANTHER" id="PTHR24061">
    <property type="entry name" value="CALCIUM-SENSING RECEPTOR-RELATED"/>
    <property type="match status" value="1"/>
</dbReference>
<keyword evidence="9" id="KW-0675">Receptor</keyword>
<dbReference type="Pfam" id="PF00003">
    <property type="entry name" value="7tm_3"/>
    <property type="match status" value="1"/>
</dbReference>
<protein>
    <recommendedName>
        <fullName evidence="13">G-protein coupled receptors family 3 profile domain-containing protein</fullName>
    </recommendedName>
</protein>
<evidence type="ECO:0000256" key="5">
    <source>
        <dbReference type="ARBA" id="ARBA00022729"/>
    </source>
</evidence>
<evidence type="ECO:0000313" key="15">
    <source>
        <dbReference type="Proteomes" id="UP000008672"/>
    </source>
</evidence>
<dbReference type="FunFam" id="3.40.50.2300:FF:000475">
    <property type="entry name" value="Olfactory receptor C family, g2"/>
    <property type="match status" value="1"/>
</dbReference>
<reference evidence="14" key="3">
    <citation type="submission" date="2025-09" db="UniProtKB">
        <authorList>
            <consortium name="Ensembl"/>
        </authorList>
    </citation>
    <scope>IDENTIFICATION</scope>
</reference>
<dbReference type="InterPro" id="IPR001828">
    <property type="entry name" value="ANF_lig-bd_rcpt"/>
</dbReference>
<evidence type="ECO:0000256" key="4">
    <source>
        <dbReference type="ARBA" id="ARBA00022692"/>
    </source>
</evidence>
<keyword evidence="5" id="KW-0732">Signal</keyword>
<evidence type="ECO:0000259" key="13">
    <source>
        <dbReference type="PROSITE" id="PS50259"/>
    </source>
</evidence>
<dbReference type="CDD" id="cd15283">
    <property type="entry name" value="7tmC_V2R_pheromone"/>
    <property type="match status" value="1"/>
</dbReference>
<keyword evidence="11" id="KW-0807">Transducer</keyword>
<evidence type="ECO:0000256" key="2">
    <source>
        <dbReference type="ARBA" id="ARBA00007242"/>
    </source>
</evidence>
<dbReference type="AlphaFoldDB" id="H2ZUC0"/>
<dbReference type="InterPro" id="IPR038550">
    <property type="entry name" value="GPCR_3_9-Cys_sf"/>
</dbReference>
<reference evidence="15" key="1">
    <citation type="submission" date="2011-08" db="EMBL/GenBank/DDBJ databases">
        <title>The draft genome of Latimeria chalumnae.</title>
        <authorList>
            <person name="Di Palma F."/>
            <person name="Alfoldi J."/>
            <person name="Johnson J."/>
            <person name="Berlin A."/>
            <person name="Gnerre S."/>
            <person name="Jaffe D."/>
            <person name="MacCallum I."/>
            <person name="Young S."/>
            <person name="Walker B.J."/>
            <person name="Lander E."/>
            <person name="Lindblad-Toh K."/>
        </authorList>
    </citation>
    <scope>NUCLEOTIDE SEQUENCE [LARGE SCALE GENOMIC DNA]</scope>
    <source>
        <strain evidence="15">Wild caught</strain>
    </source>
</reference>
<dbReference type="Gene3D" id="2.10.50.30">
    <property type="entry name" value="GPCR, family 3, nine cysteines domain"/>
    <property type="match status" value="1"/>
</dbReference>
<dbReference type="GO" id="GO:0005886">
    <property type="term" value="C:plasma membrane"/>
    <property type="evidence" value="ECO:0007669"/>
    <property type="project" value="UniProtKB-SubCell"/>
</dbReference>
<dbReference type="Pfam" id="PF01094">
    <property type="entry name" value="ANF_receptor"/>
    <property type="match status" value="1"/>
</dbReference>
<dbReference type="Gene3D" id="3.40.50.2300">
    <property type="match status" value="2"/>
</dbReference>
<feature type="transmembrane region" description="Helical" evidence="12">
    <location>
        <begin position="570"/>
        <end position="590"/>
    </location>
</feature>
<dbReference type="OMA" id="CANIREF"/>
<evidence type="ECO:0000256" key="10">
    <source>
        <dbReference type="ARBA" id="ARBA00023180"/>
    </source>
</evidence>
<dbReference type="EMBL" id="AFYH01264129">
    <property type="status" value="NOT_ANNOTATED_CDS"/>
    <property type="molecule type" value="Genomic_DNA"/>
</dbReference>
<comment type="subcellular location">
    <subcellularLocation>
        <location evidence="1">Cell membrane</location>
        <topology evidence="1">Multi-pass membrane protein</topology>
    </subcellularLocation>
</comment>
<dbReference type="PROSITE" id="PS50259">
    <property type="entry name" value="G_PROTEIN_RECEP_F3_4"/>
    <property type="match status" value="1"/>
</dbReference>
<evidence type="ECO:0000256" key="12">
    <source>
        <dbReference type="SAM" id="Phobius"/>
    </source>
</evidence>
<dbReference type="FunFam" id="3.40.50.2300:FF:000016">
    <property type="entry name" value="Taste 1 receptor member 2"/>
    <property type="match status" value="1"/>
</dbReference>
<dbReference type="InterPro" id="IPR028082">
    <property type="entry name" value="Peripla_BP_I"/>
</dbReference>
<feature type="transmembrane region" description="Helical" evidence="12">
    <location>
        <begin position="726"/>
        <end position="746"/>
    </location>
</feature>
<name>H2ZUC0_LATCH</name>
<gene>
    <name evidence="14" type="primary">LOC102356107</name>
</gene>
<dbReference type="InterPro" id="IPR000068">
    <property type="entry name" value="GPCR_3_Ca_sens_rcpt-rel"/>
</dbReference>
<reference evidence="14" key="2">
    <citation type="submission" date="2025-08" db="UniProtKB">
        <authorList>
            <consortium name="Ensembl"/>
        </authorList>
    </citation>
    <scope>IDENTIFICATION</scope>
</reference>
<dbReference type="GO" id="GO:0004930">
    <property type="term" value="F:G protein-coupled receptor activity"/>
    <property type="evidence" value="ECO:0007669"/>
    <property type="project" value="UniProtKB-KW"/>
</dbReference>
<accession>H2ZUC0</accession>
<dbReference type="PRINTS" id="PR00248">
    <property type="entry name" value="GPCRMGR"/>
</dbReference>
<keyword evidence="10" id="KW-0325">Glycoprotein</keyword>
<dbReference type="Pfam" id="PF07562">
    <property type="entry name" value="NCD3G"/>
    <property type="match status" value="1"/>
</dbReference>
<evidence type="ECO:0000256" key="8">
    <source>
        <dbReference type="ARBA" id="ARBA00023136"/>
    </source>
</evidence>
<evidence type="ECO:0000256" key="1">
    <source>
        <dbReference type="ARBA" id="ARBA00004651"/>
    </source>
</evidence>
<feature type="transmembrane region" description="Helical" evidence="12">
    <location>
        <begin position="645"/>
        <end position="670"/>
    </location>
</feature>
<dbReference type="InterPro" id="IPR017978">
    <property type="entry name" value="GPCR_3_C"/>
</dbReference>
<dbReference type="GeneTree" id="ENSGT00950000182788"/>
<dbReference type="Ensembl" id="ENSLACT00000001000.1">
    <property type="protein sequence ID" value="ENSLACP00000000991.1"/>
    <property type="gene ID" value="ENSLACG00000000886.1"/>
</dbReference>
<keyword evidence="7" id="KW-0297">G-protein coupled receptor</keyword>
<keyword evidence="6 12" id="KW-1133">Transmembrane helix</keyword>
<comment type="similarity">
    <text evidence="2">Belongs to the G-protein coupled receptor 3 family.</text>
</comment>
<feature type="transmembrane region" description="Helical" evidence="12">
    <location>
        <begin position="531"/>
        <end position="555"/>
    </location>
</feature>
<sequence length="800" mass="90135">RFQLRQYRWLQSMVFAIEEINRSEILLPNITLGFGIYDSCFTESRAIKGTMWLMSGQEKTIPNYQCQSHSPLAVVIGDTPSGSVISMARLLSIYHYPQISYAAGSNSLSDKHKFPTFFRTTSSNAFQSVSLAQLVMHFGCIWVGLLAVDGNNNNRVEGMRIVKEEILKAGGCIAFSEIVPKYYSKEVYQHITEVIKKSKANAIVFFATEQTLSPLMEEIVRQNITGKVWLTNAAWSLSPLFSKRKFMNTLSGTIGIIPKSGNIPGFHDYQYNIHPSTSPKDTWFKLFWEAAFECNWPESHSSQTVNNVLSHENKMCSGKEKLSELDNIFFDVTDFRYTYNVYTAVYAAAHALHNLHACKPEEGPFSNGTCANIREFEPWQLLHYIKKVHFKMNDGRDIFFDRNGNLPPVYDILNWQITPSNTLKNIKVGSIDFTAPKGQELILNESAIFWNGGYTKVPRSVCSENCAPGYRKSVQLGQPVCCFDCILCSDGEIANQSDSIMCQKCRDDEWSNERHDECIPKLIDYLSYEELMGITFAVISLSSTLFPALILYTFIKYRDTPLVKPNNREISYLLLVGLMLSFLCSLIFIGRPTRVTCMMRQTVFGIIFALCVSCVLAKTIMVVIAFNATKPNSMLKKWVGPKLSISIVVFCTVIQISICIAWLSSAPPFPEKDMKSQIGMIIIGCNEGSTTAFWCVLGYMGLLAIISFIVAFLARNLPDSFNEASFITFSMLIFVSVWLAFIPAYVSTRGKYMVAVEIFAILASSTGLLTCIFFSKCYIILLMSDRNTKEYLLGKGTKSK</sequence>
<feature type="transmembrane region" description="Helical" evidence="12">
    <location>
        <begin position="602"/>
        <end position="625"/>
    </location>
</feature>
<keyword evidence="15" id="KW-1185">Reference proteome</keyword>
<dbReference type="HOGENOM" id="CLU_005389_5_1_1"/>
<dbReference type="SUPFAM" id="SSF53822">
    <property type="entry name" value="Periplasmic binding protein-like I"/>
    <property type="match status" value="1"/>
</dbReference>
<keyword evidence="8 12" id="KW-0472">Membrane</keyword>
<evidence type="ECO:0000256" key="6">
    <source>
        <dbReference type="ARBA" id="ARBA00022989"/>
    </source>
</evidence>
<keyword evidence="4 12" id="KW-0812">Transmembrane</keyword>
<dbReference type="PRINTS" id="PR00592">
    <property type="entry name" value="CASENSINGR"/>
</dbReference>
<feature type="transmembrane region" description="Helical" evidence="12">
    <location>
        <begin position="758"/>
        <end position="781"/>
    </location>
</feature>
<dbReference type="FunFam" id="2.10.50.30:FF:000002">
    <property type="entry name" value="Vomeronasal 2 receptor, h1"/>
    <property type="match status" value="1"/>
</dbReference>
<evidence type="ECO:0000256" key="7">
    <source>
        <dbReference type="ARBA" id="ARBA00023040"/>
    </source>
</evidence>
<evidence type="ECO:0000256" key="9">
    <source>
        <dbReference type="ARBA" id="ARBA00023170"/>
    </source>
</evidence>
<dbReference type="InterPro" id="IPR000337">
    <property type="entry name" value="GPCR_3"/>
</dbReference>
<dbReference type="Proteomes" id="UP000008672">
    <property type="component" value="Unassembled WGS sequence"/>
</dbReference>
<keyword evidence="3" id="KW-1003">Cell membrane</keyword>